<dbReference type="Gene3D" id="1.10.390.10">
    <property type="entry name" value="Neutral Protease Domain 2"/>
    <property type="match status" value="1"/>
</dbReference>
<dbReference type="SUPFAM" id="SSF55486">
    <property type="entry name" value="Metalloproteases ('zincins'), catalytic domain"/>
    <property type="match status" value="1"/>
</dbReference>
<feature type="chain" id="PRO_5046481090" evidence="1">
    <location>
        <begin position="20"/>
        <end position="616"/>
    </location>
</feature>
<dbReference type="Gene3D" id="2.60.40.3650">
    <property type="match status" value="1"/>
</dbReference>
<evidence type="ECO:0000313" key="4">
    <source>
        <dbReference type="Proteomes" id="UP001610063"/>
    </source>
</evidence>
<dbReference type="PROSITE" id="PS50106">
    <property type="entry name" value="PDZ"/>
    <property type="match status" value="1"/>
</dbReference>
<sequence length="616" mass="69498">MKKSVIAALMLLTLSWSYAQSEKYKVEIELTATANDQVPVTIYTPSSDAEYLEYHMAKVVPGTYSISDFGRFVSNFKAFDKEGNSLQVDTLSINRWKIANGGQLHKITYLVDDTWDKFDGYGDNIVFEPGGTNINAEEKVFVLNTFGFIGYLDGLKFSPYEVSITHGENTFGATALRKKTVNATEDLFFADDFNFLADGPIMYSVPDTISRKIANANVLVSVFSPNKALSAAEVMDKIYDLMEAQSKYLGGQLPVDRYAYLIYLNDDGTLSGAMGALEHSYSSVYSLPEAGADRIGQTVRDVAAHEFFHIVTPLNIHSKEIGEFNYIEPEMSKHLWLYEGVTEYSSMHVQVKYNLYGPETFMEEIQDKLRTADRFPNVSFTEMSERILEPEFERMYTNVYYKGALIGMCLDLYLIKYSDGEKDLQWLMRELAKKYGMQVSFEDDELFSVIEALTYPEVGEFLRTYVSGDTPLPIAEVLSWAGIEYIAEKPGSEITFGDIGITLTEEREIMVDDLSEANAFAKDLGYQVGDVITEFNGQAFELSAVRKIISDFKANTTPGTKVTVVVKREKNGKVKSKKLKAKALQIETMDQHFLEFVEEPTESQYKVLQSWIVADK</sequence>
<evidence type="ECO:0000313" key="3">
    <source>
        <dbReference type="EMBL" id="MFH6982516.1"/>
    </source>
</evidence>
<dbReference type="InterPro" id="IPR007963">
    <property type="entry name" value="Peptidase_M61_catalytic"/>
</dbReference>
<dbReference type="Pfam" id="PF17899">
    <property type="entry name" value="Peptidase_M61_N"/>
    <property type="match status" value="1"/>
</dbReference>
<dbReference type="RefSeq" id="WP_395416212.1">
    <property type="nucleotide sequence ID" value="NZ_JBIPKE010000012.1"/>
</dbReference>
<comment type="caution">
    <text evidence="3">The sequence shown here is derived from an EMBL/GenBank/DDBJ whole genome shotgun (WGS) entry which is preliminary data.</text>
</comment>
<name>A0ABW7N4L5_9BACT</name>
<dbReference type="EMBL" id="JBIPKE010000012">
    <property type="protein sequence ID" value="MFH6982516.1"/>
    <property type="molecule type" value="Genomic_DNA"/>
</dbReference>
<dbReference type="Pfam" id="PF05299">
    <property type="entry name" value="Peptidase_M61"/>
    <property type="match status" value="1"/>
</dbReference>
<keyword evidence="4" id="KW-1185">Reference proteome</keyword>
<proteinExistence type="predicted"/>
<feature type="domain" description="PDZ" evidence="2">
    <location>
        <begin position="482"/>
        <end position="541"/>
    </location>
</feature>
<dbReference type="InterPro" id="IPR036034">
    <property type="entry name" value="PDZ_sf"/>
</dbReference>
<gene>
    <name evidence="3" type="ORF">ACHKAR_03655</name>
</gene>
<dbReference type="SMART" id="SM00228">
    <property type="entry name" value="PDZ"/>
    <property type="match status" value="1"/>
</dbReference>
<organism evidence="3 4">
    <name type="scientific">Marinoscillum luteum</name>
    <dbReference type="NCBI Taxonomy" id="861051"/>
    <lineage>
        <taxon>Bacteria</taxon>
        <taxon>Pseudomonadati</taxon>
        <taxon>Bacteroidota</taxon>
        <taxon>Cytophagia</taxon>
        <taxon>Cytophagales</taxon>
        <taxon>Reichenbachiellaceae</taxon>
        <taxon>Marinoscillum</taxon>
    </lineage>
</organism>
<dbReference type="InterPro" id="IPR001478">
    <property type="entry name" value="PDZ"/>
</dbReference>
<evidence type="ECO:0000256" key="1">
    <source>
        <dbReference type="SAM" id="SignalP"/>
    </source>
</evidence>
<dbReference type="InterPro" id="IPR027268">
    <property type="entry name" value="Peptidase_M4/M1_CTD_sf"/>
</dbReference>
<dbReference type="Proteomes" id="UP001610063">
    <property type="component" value="Unassembled WGS sequence"/>
</dbReference>
<reference evidence="3 4" key="1">
    <citation type="journal article" date="2013" name="Int. J. Syst. Evol. Microbiol.">
        <title>Marinoscillum luteum sp. nov., isolated from marine sediment.</title>
        <authorList>
            <person name="Cha I.T."/>
            <person name="Park S.J."/>
            <person name="Kim S.J."/>
            <person name="Kim J.G."/>
            <person name="Jung M.Y."/>
            <person name="Shin K.S."/>
            <person name="Kwon K.K."/>
            <person name="Yang S.H."/>
            <person name="Seo Y.S."/>
            <person name="Rhee S.K."/>
        </authorList>
    </citation>
    <scope>NUCLEOTIDE SEQUENCE [LARGE SCALE GENOMIC DNA]</scope>
    <source>
        <strain evidence="3 4">KCTC 23939</strain>
    </source>
</reference>
<evidence type="ECO:0000259" key="2">
    <source>
        <dbReference type="PROSITE" id="PS50106"/>
    </source>
</evidence>
<accession>A0ABW7N4L5</accession>
<dbReference type="Gene3D" id="2.30.42.10">
    <property type="match status" value="1"/>
</dbReference>
<dbReference type="SUPFAM" id="SSF50156">
    <property type="entry name" value="PDZ domain-like"/>
    <property type="match status" value="1"/>
</dbReference>
<keyword evidence="1" id="KW-0732">Signal</keyword>
<feature type="signal peptide" evidence="1">
    <location>
        <begin position="1"/>
        <end position="19"/>
    </location>
</feature>
<dbReference type="Pfam" id="PF13180">
    <property type="entry name" value="PDZ_2"/>
    <property type="match status" value="1"/>
</dbReference>
<dbReference type="InterPro" id="IPR040756">
    <property type="entry name" value="Peptidase_M61_N"/>
</dbReference>
<protein>
    <submittedName>
        <fullName evidence="3">Peptidase M61</fullName>
    </submittedName>
</protein>